<name>A0AAE6EH25_AGRTU</name>
<dbReference type="Proteomes" id="UP000298579">
    <property type="component" value="Chromosome linear"/>
</dbReference>
<organism evidence="1 2">
    <name type="scientific">Agrobacterium tumefaciens</name>
    <dbReference type="NCBI Taxonomy" id="358"/>
    <lineage>
        <taxon>Bacteria</taxon>
        <taxon>Pseudomonadati</taxon>
        <taxon>Pseudomonadota</taxon>
        <taxon>Alphaproteobacteria</taxon>
        <taxon>Hyphomicrobiales</taxon>
        <taxon>Rhizobiaceae</taxon>
        <taxon>Rhizobium/Agrobacterium group</taxon>
        <taxon>Agrobacterium</taxon>
        <taxon>Agrobacterium tumefaciens complex</taxon>
    </lineage>
</organism>
<protein>
    <submittedName>
        <fullName evidence="1">Uncharacterized protein</fullName>
    </submittedName>
</protein>
<dbReference type="RefSeq" id="WP_080827797.1">
    <property type="nucleotide sequence ID" value="NZ_CP039889.1"/>
</dbReference>
<reference evidence="1 2" key="1">
    <citation type="submission" date="2019-04" db="EMBL/GenBank/DDBJ databases">
        <title>Complete genome sequence of Agrobacterium tumefaciens CFBP5877.</title>
        <authorList>
            <person name="Huang Y.-Y."/>
            <person name="Chiang H.-Y."/>
            <person name="Chou L."/>
            <person name="Lai E.-M."/>
            <person name="Kuo C.-H."/>
        </authorList>
    </citation>
    <scope>NUCLEOTIDE SEQUENCE [LARGE SCALE GENOMIC DNA]</scope>
    <source>
        <strain evidence="1 2">CFBP5877</strain>
    </source>
</reference>
<sequence length="281" mass="31803">MEVEIPLAIQILHERRKGRDLLAVPYVRTTNFASFGSNGGVGGSRRQGRSYPVIVEGDRDISLKNKPDSTPVEERMSIVSNRITMPFGDSGASHRLESQLEAGLLTLLACNPRVVSVRTQFGPLPFVHQGKLCHHYADICADFDNNCRSLYLVRAEDNLRDLTIIHELLMKQCLGRFAHRIHLYTDLQINKPAVLCAEERLRSRKLQNEATNQRLIEKLRMMGGTAMLFDLFAELYPAITFADSWTAVWALIDNNELQHDHPHAEEMIMTRLSRVSLAKGI</sequence>
<dbReference type="AlphaFoldDB" id="A0AAE6EH25"/>
<evidence type="ECO:0000313" key="1">
    <source>
        <dbReference type="EMBL" id="QCL81994.1"/>
    </source>
</evidence>
<evidence type="ECO:0000313" key="2">
    <source>
        <dbReference type="Proteomes" id="UP000298579"/>
    </source>
</evidence>
<proteinExistence type="predicted"/>
<accession>A0AAE6EH25</accession>
<dbReference type="EMBL" id="CP039898">
    <property type="protein sequence ID" value="QCL81994.1"/>
    <property type="molecule type" value="Genomic_DNA"/>
</dbReference>
<gene>
    <name evidence="1" type="ORF">CFBP5877_23295</name>
</gene>